<organism evidence="2 3">
    <name type="scientific">Rhodococcus opacus</name>
    <name type="common">Nocardia opaca</name>
    <dbReference type="NCBI Taxonomy" id="37919"/>
    <lineage>
        <taxon>Bacteria</taxon>
        <taxon>Bacillati</taxon>
        <taxon>Actinomycetota</taxon>
        <taxon>Actinomycetes</taxon>
        <taxon>Mycobacteriales</taxon>
        <taxon>Nocardiaceae</taxon>
        <taxon>Rhodococcus</taxon>
    </lineage>
</organism>
<accession>A0A1B1KGM5</accession>
<evidence type="ECO:0000313" key="2">
    <source>
        <dbReference type="EMBL" id="ANS31756.1"/>
    </source>
</evidence>
<protein>
    <submittedName>
        <fullName evidence="2">Uncharacterized protein</fullName>
    </submittedName>
</protein>
<proteinExistence type="predicted"/>
<feature type="compositionally biased region" description="Basic and acidic residues" evidence="1">
    <location>
        <begin position="165"/>
        <end position="174"/>
    </location>
</feature>
<name>A0A1B1KGM5_RHOOP</name>
<geneLocation type="plasmid" evidence="3">
    <name>pr1cp1</name>
</geneLocation>
<keyword evidence="2" id="KW-0614">Plasmid</keyword>
<feature type="region of interest" description="Disordered" evidence="1">
    <location>
        <begin position="109"/>
        <end position="142"/>
    </location>
</feature>
<dbReference type="AlphaFoldDB" id="A0A1B1KGM5"/>
<dbReference type="PATRIC" id="fig|37919.13.peg.7525"/>
<evidence type="ECO:0000313" key="3">
    <source>
        <dbReference type="Proteomes" id="UP000186108"/>
    </source>
</evidence>
<sequence>MVDSSPALISSHRLSLVMDYGQFYLSGDSSPDRQDDLDELVEEALSDGTIASNQTSAVVVSPHQNNFDMQMAIEVWDQNPPEDRGDWDQVVDLILEIDQDGSLLLFPSRWRTTPRDGRSGPVPRGSMRPRLRGPRLARHDRTRGHVAHPLMACHLYNRGPPTEEALDRDRHHGK</sequence>
<reference evidence="2 3" key="1">
    <citation type="submission" date="2014-07" db="EMBL/GenBank/DDBJ databases">
        <authorList>
            <person name="Zhang J.E."/>
            <person name="Yang H."/>
            <person name="Guo J."/>
            <person name="Deng Z."/>
            <person name="Luo H."/>
            <person name="Luo M."/>
            <person name="Zhao B."/>
        </authorList>
    </citation>
    <scope>NUCLEOTIDE SEQUENCE [LARGE SCALE GENOMIC DNA]</scope>
    <source>
        <strain evidence="2 3">1CP</strain>
        <plasmid evidence="3">Plasmid pr1cp1</plasmid>
    </source>
</reference>
<feature type="region of interest" description="Disordered" evidence="1">
    <location>
        <begin position="155"/>
        <end position="174"/>
    </location>
</feature>
<dbReference type="EMBL" id="CP009112">
    <property type="protein sequence ID" value="ANS31756.1"/>
    <property type="molecule type" value="Genomic_DNA"/>
</dbReference>
<evidence type="ECO:0000256" key="1">
    <source>
        <dbReference type="SAM" id="MobiDB-lite"/>
    </source>
</evidence>
<feature type="compositionally biased region" description="Basic residues" evidence="1">
    <location>
        <begin position="127"/>
        <end position="142"/>
    </location>
</feature>
<gene>
    <name evidence="2" type="ORF">R1CP_35750</name>
</gene>
<dbReference type="Proteomes" id="UP000186108">
    <property type="component" value="Plasmid pR1CP1"/>
</dbReference>